<dbReference type="PROSITE" id="PS50263">
    <property type="entry name" value="CN_HYDROLASE"/>
    <property type="match status" value="1"/>
</dbReference>
<evidence type="ECO:0000313" key="11">
    <source>
        <dbReference type="EMBL" id="KJF42093.1"/>
    </source>
</evidence>
<dbReference type="GO" id="GO:0005886">
    <property type="term" value="C:plasma membrane"/>
    <property type="evidence" value="ECO:0007669"/>
    <property type="project" value="UniProtKB-SubCell"/>
</dbReference>
<feature type="domain" description="CN hydrolase" evidence="10">
    <location>
        <begin position="240"/>
        <end position="467"/>
    </location>
</feature>
<comment type="similarity">
    <text evidence="2">Belongs to the CN hydrolase family. Apolipoprotein N-acyltransferase subfamily.</text>
</comment>
<evidence type="ECO:0000256" key="4">
    <source>
        <dbReference type="ARBA" id="ARBA00022679"/>
    </source>
</evidence>
<evidence type="ECO:0000256" key="9">
    <source>
        <dbReference type="SAM" id="Phobius"/>
    </source>
</evidence>
<gene>
    <name evidence="11" type="ORF">LH29_22740</name>
</gene>
<dbReference type="PANTHER" id="PTHR38686:SF1">
    <property type="entry name" value="APOLIPOPROTEIN N-ACYLTRANSFERASE"/>
    <property type="match status" value="1"/>
</dbReference>
<dbReference type="STRING" id="1544798.LH29_22740"/>
<keyword evidence="5 9" id="KW-0812">Transmembrane</keyword>
<evidence type="ECO:0000256" key="6">
    <source>
        <dbReference type="ARBA" id="ARBA00022989"/>
    </source>
</evidence>
<keyword evidence="12" id="KW-1185">Reference proteome</keyword>
<accession>A0A0D8J8G7</accession>
<dbReference type="OrthoDB" id="9811121at2"/>
<dbReference type="AlphaFoldDB" id="A0A0D8J8G7"/>
<evidence type="ECO:0000259" key="10">
    <source>
        <dbReference type="PROSITE" id="PS50263"/>
    </source>
</evidence>
<feature type="transmembrane region" description="Helical" evidence="9">
    <location>
        <begin position="473"/>
        <end position="495"/>
    </location>
</feature>
<comment type="caution">
    <text evidence="11">The sequence shown here is derived from an EMBL/GenBank/DDBJ whole genome shotgun (WGS) entry which is preliminary data.</text>
</comment>
<evidence type="ECO:0000256" key="5">
    <source>
        <dbReference type="ARBA" id="ARBA00022692"/>
    </source>
</evidence>
<dbReference type="Gene3D" id="3.60.110.10">
    <property type="entry name" value="Carbon-nitrogen hydrolase"/>
    <property type="match status" value="1"/>
</dbReference>
<dbReference type="Proteomes" id="UP000032544">
    <property type="component" value="Unassembled WGS sequence"/>
</dbReference>
<dbReference type="GO" id="GO:0016410">
    <property type="term" value="F:N-acyltransferase activity"/>
    <property type="evidence" value="ECO:0007669"/>
    <property type="project" value="InterPro"/>
</dbReference>
<dbReference type="PROSITE" id="PS51257">
    <property type="entry name" value="PROKAR_LIPOPROTEIN"/>
    <property type="match status" value="1"/>
</dbReference>
<dbReference type="Pfam" id="PF00795">
    <property type="entry name" value="CN_hydrolase"/>
    <property type="match status" value="1"/>
</dbReference>
<organism evidence="11 12">
    <name type="scientific">Draconibacterium sediminis</name>
    <dbReference type="NCBI Taxonomy" id="1544798"/>
    <lineage>
        <taxon>Bacteria</taxon>
        <taxon>Pseudomonadati</taxon>
        <taxon>Bacteroidota</taxon>
        <taxon>Bacteroidia</taxon>
        <taxon>Marinilabiliales</taxon>
        <taxon>Prolixibacteraceae</taxon>
        <taxon>Draconibacterium</taxon>
    </lineage>
</organism>
<feature type="transmembrane region" description="Helical" evidence="9">
    <location>
        <begin position="12"/>
        <end position="28"/>
    </location>
</feature>
<dbReference type="InterPro" id="IPR004563">
    <property type="entry name" value="Apolipo_AcylTrfase"/>
</dbReference>
<reference evidence="11 12" key="1">
    <citation type="submission" date="2014-09" db="EMBL/GenBank/DDBJ databases">
        <title>Draft Genome Sequence of Draconibacterium sp. JN14CK-3.</title>
        <authorList>
            <person name="Dong C."/>
            <person name="Lai Q."/>
            <person name="Shao Z."/>
        </authorList>
    </citation>
    <scope>NUCLEOTIDE SEQUENCE [LARGE SCALE GENOMIC DNA]</scope>
    <source>
        <strain evidence="11 12">JN14CK-3</strain>
    </source>
</reference>
<dbReference type="InterPro" id="IPR003010">
    <property type="entry name" value="C-N_Hydrolase"/>
</dbReference>
<keyword evidence="6 9" id="KW-1133">Transmembrane helix</keyword>
<dbReference type="InterPro" id="IPR045378">
    <property type="entry name" value="LNT_N"/>
</dbReference>
<dbReference type="GO" id="GO:0042158">
    <property type="term" value="P:lipoprotein biosynthetic process"/>
    <property type="evidence" value="ECO:0007669"/>
    <property type="project" value="InterPro"/>
</dbReference>
<evidence type="ECO:0000256" key="1">
    <source>
        <dbReference type="ARBA" id="ARBA00004651"/>
    </source>
</evidence>
<evidence type="ECO:0000256" key="2">
    <source>
        <dbReference type="ARBA" id="ARBA00010065"/>
    </source>
</evidence>
<keyword evidence="4" id="KW-0808">Transferase</keyword>
<evidence type="ECO:0000256" key="7">
    <source>
        <dbReference type="ARBA" id="ARBA00023136"/>
    </source>
</evidence>
<dbReference type="InterPro" id="IPR036526">
    <property type="entry name" value="C-N_Hydrolase_sf"/>
</dbReference>
<sequence>MEKLKIFIRGKAFLFIALVIGCISLLFIGQEKQYGLFAWLAPLFLLQFSRRAKTAQFILLFTFLVMVGIITQRTHNLFNDPFFAFINGLAFALVNSLIYFIDRILYTKEGKFLQTFIFPSVYVVIEVLTTSVLGSSGVLAQSQFSFTPLAQLSSLTGLHGITFIICWLAAIVFWLSENDFNPVKIKSSMITFGTVFILIIGYGFVQMNTQPEAQQKVNVATVSGPFDLLRLAEREKETLLQLGKMPDMKIPSSFFSNEDDINTQLKNTRKAAEVGAKIIVWNEAALFINQQQLPNLLAEVKEISRSFNVYILMAFFEENNSKAPKPINNKSVLIHKNGTTAWEYKKAHPTPAELPLVNAGDSQLPYLNTEYGKLSNVICYDYDFPTLIKEANKNKVDIMLVPSYDWQGFAPMHAKMAQFASLQNGHSLIRANGSDGINMVVNQQGKLVAKQFTSENSERILYADLPVGSSPTIYAKIGNILVLLCFGFLLFSVYVKIQFYRKRTKTVYSIGTRKTTN</sequence>
<dbReference type="EMBL" id="JRHC01000007">
    <property type="protein sequence ID" value="KJF42093.1"/>
    <property type="molecule type" value="Genomic_DNA"/>
</dbReference>
<keyword evidence="8" id="KW-0012">Acyltransferase</keyword>
<evidence type="ECO:0000256" key="8">
    <source>
        <dbReference type="ARBA" id="ARBA00023315"/>
    </source>
</evidence>
<feature type="transmembrane region" description="Helical" evidence="9">
    <location>
        <begin position="154"/>
        <end position="175"/>
    </location>
</feature>
<evidence type="ECO:0000313" key="12">
    <source>
        <dbReference type="Proteomes" id="UP000032544"/>
    </source>
</evidence>
<feature type="transmembrane region" description="Helical" evidence="9">
    <location>
        <begin position="81"/>
        <end position="101"/>
    </location>
</feature>
<keyword evidence="7 9" id="KW-0472">Membrane</keyword>
<evidence type="ECO:0000256" key="3">
    <source>
        <dbReference type="ARBA" id="ARBA00022475"/>
    </source>
</evidence>
<protein>
    <recommendedName>
        <fullName evidence="10">CN hydrolase domain-containing protein</fullName>
    </recommendedName>
</protein>
<feature type="transmembrane region" description="Helical" evidence="9">
    <location>
        <begin position="34"/>
        <end position="50"/>
    </location>
</feature>
<feature type="transmembrane region" description="Helical" evidence="9">
    <location>
        <begin position="57"/>
        <end position="75"/>
    </location>
</feature>
<comment type="subcellular location">
    <subcellularLocation>
        <location evidence="1">Cell membrane</location>
        <topology evidence="1">Multi-pass membrane protein</topology>
    </subcellularLocation>
</comment>
<feature type="transmembrane region" description="Helical" evidence="9">
    <location>
        <begin position="113"/>
        <end position="134"/>
    </location>
</feature>
<dbReference type="PANTHER" id="PTHR38686">
    <property type="entry name" value="APOLIPOPROTEIN N-ACYLTRANSFERASE"/>
    <property type="match status" value="1"/>
</dbReference>
<dbReference type="RefSeq" id="WP_045033417.1">
    <property type="nucleotide sequence ID" value="NZ_JRHC01000007.1"/>
</dbReference>
<feature type="transmembrane region" description="Helical" evidence="9">
    <location>
        <begin position="187"/>
        <end position="205"/>
    </location>
</feature>
<proteinExistence type="inferred from homology"/>
<name>A0A0D8J8G7_9BACT</name>
<dbReference type="Pfam" id="PF20154">
    <property type="entry name" value="LNT_N"/>
    <property type="match status" value="1"/>
</dbReference>
<dbReference type="SUPFAM" id="SSF56317">
    <property type="entry name" value="Carbon-nitrogen hydrolase"/>
    <property type="match status" value="1"/>
</dbReference>
<keyword evidence="3" id="KW-1003">Cell membrane</keyword>